<reference evidence="7 8" key="1">
    <citation type="submission" date="2024-11" db="EMBL/GenBank/DDBJ databases">
        <title>Draft genome sequences of two bacteria associated to sugarcane roots in Colombia.</title>
        <authorList>
            <person name="Pardo-Diaz S."/>
            <person name="Masmela-Mendoza J."/>
            <person name="Delgadillo-Duran P."/>
            <person name="Bautista E.J."/>
            <person name="Rojas-Tapias D.F."/>
        </authorList>
    </citation>
    <scope>NUCLEOTIDE SEQUENCE [LARGE SCALE GENOMIC DNA]</scope>
    <source>
        <strain evidence="7 8">Ap18</strain>
    </source>
</reference>
<dbReference type="InterPro" id="IPR002938">
    <property type="entry name" value="FAD-bd"/>
</dbReference>
<evidence type="ECO:0000256" key="5">
    <source>
        <dbReference type="ARBA" id="ARBA00023033"/>
    </source>
</evidence>
<evidence type="ECO:0000313" key="7">
    <source>
        <dbReference type="EMBL" id="MFL7902119.1"/>
    </source>
</evidence>
<dbReference type="InterPro" id="IPR050493">
    <property type="entry name" value="FAD-dep_Monooxygenase_BioMet"/>
</dbReference>
<feature type="domain" description="FAD-binding" evidence="6">
    <location>
        <begin position="5"/>
        <end position="338"/>
    </location>
</feature>
<dbReference type="InterPro" id="IPR036188">
    <property type="entry name" value="FAD/NAD-bd_sf"/>
</dbReference>
<dbReference type="SUPFAM" id="SSF51905">
    <property type="entry name" value="FAD/NAD(P)-binding domain"/>
    <property type="match status" value="1"/>
</dbReference>
<evidence type="ECO:0000256" key="4">
    <source>
        <dbReference type="ARBA" id="ARBA00023002"/>
    </source>
</evidence>
<accession>A0ABW8V7H7</accession>
<evidence type="ECO:0000256" key="3">
    <source>
        <dbReference type="ARBA" id="ARBA00022827"/>
    </source>
</evidence>
<dbReference type="EMBL" id="JBJLSN010000015">
    <property type="protein sequence ID" value="MFL7902119.1"/>
    <property type="molecule type" value="Genomic_DNA"/>
</dbReference>
<evidence type="ECO:0000256" key="1">
    <source>
        <dbReference type="ARBA" id="ARBA00001974"/>
    </source>
</evidence>
<dbReference type="Proteomes" id="UP001628281">
    <property type="component" value="Unassembled WGS sequence"/>
</dbReference>
<comment type="caution">
    <text evidence="7">The sequence shown here is derived from an EMBL/GenBank/DDBJ whole genome shotgun (WGS) entry which is preliminary data.</text>
</comment>
<proteinExistence type="predicted"/>
<dbReference type="Pfam" id="PF01494">
    <property type="entry name" value="FAD_binding_3"/>
    <property type="match status" value="1"/>
</dbReference>
<keyword evidence="3" id="KW-0274">FAD</keyword>
<keyword evidence="5" id="KW-0503">Monooxygenase</keyword>
<name>A0ABW8V7H7_9PROT</name>
<keyword evidence="2" id="KW-0285">Flavoprotein</keyword>
<dbReference type="GO" id="GO:0018669">
    <property type="term" value="F:3-hydroxybenzoate 6-monooxygenase activity"/>
    <property type="evidence" value="ECO:0007669"/>
    <property type="project" value="UniProtKB-EC"/>
</dbReference>
<sequence>MPDRPILIAGGGIGGLAAALGLARKGFRSIVLEQAPALGEIGAGIQIGPNAFHAFDYLGVGDAARAKAVYIDHLVLMDAVRDERIAAIPLDEPFRRRFKNPYAVVHRADLHMVLLDACRTSDLIELRTRSSVERYEQDGESVTVTLGDGGRLTGSALVGADGLRSKVRAQVVGDAQPRVSGHTTFRSVIPTEQMPEDLRWNAATLWAGPKCHIVHYPLKGGKVFNLVVTCHNDAAEAVAGVPVTKEVVYEGFSHIADRPKQIIERGENWKLWVLCDRDPTPDWMDGRVVLLGDAAHPMLQYLAQGACMALEDAVNLSHHMAETDGKLDAAFAAYNRDRFARTGRVQLNSRLMGEYVYHPAGGQAALRNAVLGNSSREQHYDRVAWLYGVTGLGDAI</sequence>
<keyword evidence="8" id="KW-1185">Reference proteome</keyword>
<dbReference type="SUPFAM" id="SSF54373">
    <property type="entry name" value="FAD-linked reductases, C-terminal domain"/>
    <property type="match status" value="1"/>
</dbReference>
<dbReference type="PRINTS" id="PR00420">
    <property type="entry name" value="RNGMNOXGNASE"/>
</dbReference>
<dbReference type="RefSeq" id="WP_407824310.1">
    <property type="nucleotide sequence ID" value="NZ_JBJLSN010000015.1"/>
</dbReference>
<organism evidence="7 8">
    <name type="scientific">Azospirillum argentinense</name>
    <dbReference type="NCBI Taxonomy" id="2970906"/>
    <lineage>
        <taxon>Bacteria</taxon>
        <taxon>Pseudomonadati</taxon>
        <taxon>Pseudomonadota</taxon>
        <taxon>Alphaproteobacteria</taxon>
        <taxon>Rhodospirillales</taxon>
        <taxon>Azospirillaceae</taxon>
        <taxon>Azospirillum</taxon>
    </lineage>
</organism>
<evidence type="ECO:0000259" key="6">
    <source>
        <dbReference type="Pfam" id="PF01494"/>
    </source>
</evidence>
<dbReference type="PANTHER" id="PTHR13789">
    <property type="entry name" value="MONOOXYGENASE"/>
    <property type="match status" value="1"/>
</dbReference>
<dbReference type="PANTHER" id="PTHR13789:SF318">
    <property type="entry name" value="GERANYLGERANYL DIPHOSPHATE REDUCTASE"/>
    <property type="match status" value="1"/>
</dbReference>
<evidence type="ECO:0000256" key="2">
    <source>
        <dbReference type="ARBA" id="ARBA00022630"/>
    </source>
</evidence>
<protein>
    <submittedName>
        <fullName evidence="7">3-hydroxybenzoate 6-monooxygenase</fullName>
        <ecNumber evidence="7">1.14.13.24</ecNumber>
    </submittedName>
</protein>
<comment type="cofactor">
    <cofactor evidence="1">
        <name>FAD</name>
        <dbReference type="ChEBI" id="CHEBI:57692"/>
    </cofactor>
</comment>
<keyword evidence="4 7" id="KW-0560">Oxidoreductase</keyword>
<gene>
    <name evidence="7" type="ORF">ACJ41P_13365</name>
</gene>
<evidence type="ECO:0000313" key="8">
    <source>
        <dbReference type="Proteomes" id="UP001628281"/>
    </source>
</evidence>
<dbReference type="EC" id="1.14.13.24" evidence="7"/>
<dbReference type="NCBIfam" id="NF006021">
    <property type="entry name" value="PRK08163.1"/>
    <property type="match status" value="1"/>
</dbReference>
<dbReference type="Gene3D" id="3.50.50.60">
    <property type="entry name" value="FAD/NAD(P)-binding domain"/>
    <property type="match status" value="1"/>
</dbReference>